<evidence type="ECO:0000313" key="14">
    <source>
        <dbReference type="EMBL" id="PWZ26826.1"/>
    </source>
</evidence>
<proteinExistence type="inferred from homology"/>
<comment type="subcellular location">
    <subcellularLocation>
        <location evidence="2">Secreted</location>
        <location evidence="2">Extracellular space</location>
        <location evidence="2">Apoplast</location>
    </subcellularLocation>
</comment>
<comment type="caution">
    <text evidence="14">The sequence shown here is derived from an EMBL/GenBank/DDBJ whole genome shotgun (WGS) entry which is preliminary data.</text>
</comment>
<evidence type="ECO:0000256" key="1">
    <source>
        <dbReference type="ARBA" id="ARBA00001412"/>
    </source>
</evidence>
<evidence type="ECO:0000259" key="11">
    <source>
        <dbReference type="Pfam" id="PF01301"/>
    </source>
</evidence>
<evidence type="ECO:0000256" key="7">
    <source>
        <dbReference type="ARBA" id="ARBA00022801"/>
    </source>
</evidence>
<evidence type="ECO:0000256" key="8">
    <source>
        <dbReference type="ARBA" id="ARBA00023295"/>
    </source>
</evidence>
<dbReference type="ExpressionAtlas" id="A0A3L6F136">
    <property type="expression patterns" value="baseline and differential"/>
</dbReference>
<comment type="catalytic activity">
    <reaction evidence="1">
        <text>Hydrolysis of terminal non-reducing beta-D-galactose residues in beta-D-galactosides.</text>
        <dbReference type="EC" id="3.2.1.23"/>
    </reaction>
</comment>
<evidence type="ECO:0000256" key="6">
    <source>
        <dbReference type="ARBA" id="ARBA00022729"/>
    </source>
</evidence>
<gene>
    <name evidence="14" type="primary">BGAL12</name>
    <name evidence="14" type="ORF">Zm00014a_038869</name>
</gene>
<dbReference type="GO" id="GO:0048046">
    <property type="term" value="C:apoplast"/>
    <property type="evidence" value="ECO:0007669"/>
    <property type="project" value="UniProtKB-SubCell"/>
</dbReference>
<keyword evidence="6 10" id="KW-0732">Signal</keyword>
<dbReference type="InterPro" id="IPR001944">
    <property type="entry name" value="Glycoside_Hdrlase_35"/>
</dbReference>
<dbReference type="Pfam" id="PF21467">
    <property type="entry name" value="BetaGal_gal-bd"/>
    <property type="match status" value="1"/>
</dbReference>
<dbReference type="SUPFAM" id="SSF51445">
    <property type="entry name" value="(Trans)glycosidases"/>
    <property type="match status" value="1"/>
</dbReference>
<keyword evidence="7" id="KW-0378">Hydrolase</keyword>
<dbReference type="InterPro" id="IPR031330">
    <property type="entry name" value="Gly_Hdrlase_35_cat"/>
</dbReference>
<evidence type="ECO:0000259" key="12">
    <source>
        <dbReference type="Pfam" id="PF17834"/>
    </source>
</evidence>
<keyword evidence="8" id="KW-0326">Glycosidase</keyword>
<evidence type="ECO:0000256" key="4">
    <source>
        <dbReference type="ARBA" id="ARBA00012756"/>
    </source>
</evidence>
<keyword evidence="5" id="KW-0052">Apoplast</keyword>
<reference evidence="14" key="1">
    <citation type="journal article" date="2018" name="Nat. Genet.">
        <title>Extensive intraspecific gene order and gene structural variations between Mo17 and other maize genomes.</title>
        <authorList>
            <person name="Sun S."/>
            <person name="Zhou Y."/>
            <person name="Chen J."/>
            <person name="Shi J."/>
            <person name="Zhao H."/>
            <person name="Zhao H."/>
            <person name="Song W."/>
            <person name="Zhang M."/>
            <person name="Cui Y."/>
            <person name="Dong X."/>
            <person name="Liu H."/>
            <person name="Ma X."/>
            <person name="Jiao Y."/>
            <person name="Wang B."/>
            <person name="Wei X."/>
            <person name="Stein J.C."/>
            <person name="Glaubitz J.C."/>
            <person name="Lu F."/>
            <person name="Yu G."/>
            <person name="Liang C."/>
            <person name="Fengler K."/>
            <person name="Li B."/>
            <person name="Rafalski A."/>
            <person name="Schnable P.S."/>
            <person name="Ware D.H."/>
            <person name="Buckler E.S."/>
            <person name="Lai J."/>
        </authorList>
    </citation>
    <scope>NUCLEOTIDE SEQUENCE [LARGE SCALE GENOMIC DNA]</scope>
    <source>
        <tissue evidence="14">Seedling</tissue>
    </source>
</reference>
<evidence type="ECO:0000256" key="9">
    <source>
        <dbReference type="RuleBase" id="RU003679"/>
    </source>
</evidence>
<dbReference type="InterPro" id="IPR017853">
    <property type="entry name" value="GH"/>
</dbReference>
<dbReference type="AlphaFoldDB" id="A0A3L6F136"/>
<name>A0A3L6F136_MAIZE</name>
<feature type="domain" description="Glycoside hydrolase 35 catalytic" evidence="11">
    <location>
        <begin position="390"/>
        <end position="521"/>
    </location>
</feature>
<dbReference type="InterPro" id="IPR041392">
    <property type="entry name" value="GHD"/>
</dbReference>
<dbReference type="Proteomes" id="UP000251960">
    <property type="component" value="Chromosome 4"/>
</dbReference>
<dbReference type="GO" id="GO:0004565">
    <property type="term" value="F:beta-galactosidase activity"/>
    <property type="evidence" value="ECO:0007669"/>
    <property type="project" value="UniProtKB-EC"/>
</dbReference>
<dbReference type="EMBL" id="NCVQ01000005">
    <property type="protein sequence ID" value="PWZ26826.1"/>
    <property type="molecule type" value="Genomic_DNA"/>
</dbReference>
<feature type="domain" description="Beta-galactosidase beta-sandwich" evidence="12">
    <location>
        <begin position="588"/>
        <end position="630"/>
    </location>
</feature>
<accession>A0A3L6F136</accession>
<sequence>MRRWCPAALLGCVVALSVLVAAVECAVAYDKKAVLIDGQMRILFSGSIHFPRSTPDVTAFYKISSPPTIPWRGLWLRIYGSEINTCNGFYCDAFSPNKPYKPRMWTKAWSGCVNISSSENFLQGGGKPVSQCALCSLLVMPCMSLSMDSFKVFTAKKVLHMVLGKIEESNTMAMLTFEPNVGVHYETWNTGVGGPVVLHRLDEGSRDLTWQTWSYQKIDFQSNHKVCSTVDKKWKIGCRWEHGRRGGSRSQVPTGEDRATGGILYDGGGLRALAPFRRRPHWHQLSPPWHEHDRLLLGNRRCPGCLLPHDPLLQEHGRATLPTVHVLIGTPFSISGTKSVFVYGMLMLQMFQTTNFGVMVLPPVEVMRATQEAKDMNRTVSLVEVCTGLPGISFRTDNEPFKMAMQGFTQKIVGMMKSENLFASQGVPIILSQASIIFSLGLIENEYGPEGREFRPAGQAYINKAAKMAVGLGTGVPWVMWKEEDAPDPVINACNGFYCDAFSPNKPYKPTMWTEAWSGYIMEEQILGALLGVPSSQQAMVMMLQLMNMDFLENQSTVILKNSTELLSYASRLWFLLTQQLLPLYHARAFLANYNSNSYANVVFNNEQYSLPHWSISILPDCKNVVFNSVTVGVQTSQMQMCGDDASSMTWKRYDEEVYSLAAAPLLTTTSLLEQLNVTRDNSDYLWYITSVDISSSENFLQGGGKPLSLTVQSAGHALHVFVNGQLQGSAYGTRED</sequence>
<dbReference type="PANTHER" id="PTHR23421">
    <property type="entry name" value="BETA-GALACTOSIDASE RELATED"/>
    <property type="match status" value="1"/>
</dbReference>
<evidence type="ECO:0000256" key="3">
    <source>
        <dbReference type="ARBA" id="ARBA00009809"/>
    </source>
</evidence>
<dbReference type="InterPro" id="IPR048913">
    <property type="entry name" value="BetaGal_gal-bd"/>
</dbReference>
<feature type="signal peptide" evidence="10">
    <location>
        <begin position="1"/>
        <end position="22"/>
    </location>
</feature>
<dbReference type="Pfam" id="PF01301">
    <property type="entry name" value="Glyco_hydro_35"/>
    <property type="match status" value="1"/>
</dbReference>
<protein>
    <recommendedName>
        <fullName evidence="4">beta-galactosidase</fullName>
        <ecNumber evidence="4">3.2.1.23</ecNumber>
    </recommendedName>
</protein>
<dbReference type="InterPro" id="IPR008979">
    <property type="entry name" value="Galactose-bd-like_sf"/>
</dbReference>
<feature type="chain" id="PRO_5018240687" description="beta-galactosidase" evidence="10">
    <location>
        <begin position="23"/>
        <end position="737"/>
    </location>
</feature>
<comment type="similarity">
    <text evidence="3 9">Belongs to the glycosyl hydrolase 35 family.</text>
</comment>
<evidence type="ECO:0000256" key="10">
    <source>
        <dbReference type="SAM" id="SignalP"/>
    </source>
</evidence>
<evidence type="ECO:0000259" key="13">
    <source>
        <dbReference type="Pfam" id="PF21467"/>
    </source>
</evidence>
<dbReference type="Gene3D" id="3.20.20.80">
    <property type="entry name" value="Glycosidases"/>
    <property type="match status" value="1"/>
</dbReference>
<dbReference type="Pfam" id="PF17834">
    <property type="entry name" value="GHD"/>
    <property type="match status" value="1"/>
</dbReference>
<dbReference type="SUPFAM" id="SSF49785">
    <property type="entry name" value="Galactose-binding domain-like"/>
    <property type="match status" value="1"/>
</dbReference>
<evidence type="ECO:0000256" key="2">
    <source>
        <dbReference type="ARBA" id="ARBA00004271"/>
    </source>
</evidence>
<dbReference type="GO" id="GO:0005975">
    <property type="term" value="P:carbohydrate metabolic process"/>
    <property type="evidence" value="ECO:0007669"/>
    <property type="project" value="InterPro"/>
</dbReference>
<evidence type="ECO:0000256" key="5">
    <source>
        <dbReference type="ARBA" id="ARBA00022523"/>
    </source>
</evidence>
<dbReference type="EC" id="3.2.1.23" evidence="4"/>
<feature type="domain" description="Beta-galactosidase galactose-binding" evidence="13">
    <location>
        <begin position="685"/>
        <end position="734"/>
    </location>
</feature>
<organism evidence="14">
    <name type="scientific">Zea mays</name>
    <name type="common">Maize</name>
    <dbReference type="NCBI Taxonomy" id="4577"/>
    <lineage>
        <taxon>Eukaryota</taxon>
        <taxon>Viridiplantae</taxon>
        <taxon>Streptophyta</taxon>
        <taxon>Embryophyta</taxon>
        <taxon>Tracheophyta</taxon>
        <taxon>Spermatophyta</taxon>
        <taxon>Magnoliopsida</taxon>
        <taxon>Liliopsida</taxon>
        <taxon>Poales</taxon>
        <taxon>Poaceae</taxon>
        <taxon>PACMAD clade</taxon>
        <taxon>Panicoideae</taxon>
        <taxon>Andropogonodae</taxon>
        <taxon>Andropogoneae</taxon>
        <taxon>Tripsacinae</taxon>
        <taxon>Zea</taxon>
    </lineage>
</organism>